<comment type="caution">
    <text evidence="2">The sequence shown here is derived from an EMBL/GenBank/DDBJ whole genome shotgun (WGS) entry which is preliminary data.</text>
</comment>
<reference evidence="2 3" key="1">
    <citation type="submission" date="2016-03" db="EMBL/GenBank/DDBJ databases">
        <authorList>
            <person name="Ploux O."/>
        </authorList>
    </citation>
    <scope>NUCLEOTIDE SEQUENCE [LARGE SCALE GENOMIC DNA]</scope>
    <source>
        <strain evidence="2 3">R-45370</strain>
    </source>
</reference>
<dbReference type="AlphaFoldDB" id="A0A177NU81"/>
<dbReference type="OrthoDB" id="240864at2"/>
<accession>A0A177NU81</accession>
<dbReference type="EMBL" id="LUUI01000007">
    <property type="protein sequence ID" value="OAI21617.1"/>
    <property type="molecule type" value="Genomic_DNA"/>
</dbReference>
<name>A0A177NU81_9GAMM</name>
<dbReference type="NCBIfam" id="TIGR02566">
    <property type="entry name" value="cas_Csy3"/>
    <property type="match status" value="1"/>
</dbReference>
<dbReference type="RefSeq" id="WP_066976330.1">
    <property type="nucleotide sequence ID" value="NZ_LUUI01000007.1"/>
</dbReference>
<dbReference type="InterPro" id="IPR013399">
    <property type="entry name" value="CRISPR-assoc_prot_Csy3"/>
</dbReference>
<evidence type="ECO:0000313" key="2">
    <source>
        <dbReference type="EMBL" id="OAI21617.1"/>
    </source>
</evidence>
<sequence length="345" mass="38903">MNNKKIPLPSMLSFERKLECSDGLMFSGNWSDEKQKDDWQSIPVVPRQNRSTQSAHGIKHVDKTKPNPVSSDSDDANLPMDHDTLRVSFTLRVIGNLGKPFACNKPDFAEAIEDKVTAFKNSKGIEELAFRYAYNIANGRFLWRNRVGAKQVEIHVSLDDEPIKFDAYDFSLNGFDKNRDNPSLQKLADLFKKGLLGGDETFVLVEVDAYVKLGKGQHVYPSQEMNMGEKKKKLFQLNKCAAMHNVKIGNAIRTIDEWYGDTMLIKAEGKDKTEIVDIKPENKNPIAIEPYGSVTQHGRAYRHTDIDLYSQMIAWVNNDTIDENQQNFVVANLIRGGVFGGDAEG</sequence>
<protein>
    <submittedName>
        <fullName evidence="2">CRISPR-associated protein Csy3</fullName>
    </submittedName>
</protein>
<proteinExistence type="predicted"/>
<organism evidence="2 3">
    <name type="scientific">Methylomonas lenta</name>
    <dbReference type="NCBI Taxonomy" id="980561"/>
    <lineage>
        <taxon>Bacteria</taxon>
        <taxon>Pseudomonadati</taxon>
        <taxon>Pseudomonadota</taxon>
        <taxon>Gammaproteobacteria</taxon>
        <taxon>Methylococcales</taxon>
        <taxon>Methylococcaceae</taxon>
        <taxon>Methylomonas</taxon>
    </lineage>
</organism>
<evidence type="ECO:0000256" key="1">
    <source>
        <dbReference type="SAM" id="MobiDB-lite"/>
    </source>
</evidence>
<dbReference type="Proteomes" id="UP000078476">
    <property type="component" value="Unassembled WGS sequence"/>
</dbReference>
<dbReference type="Pfam" id="PF09615">
    <property type="entry name" value="Cas_Csy3"/>
    <property type="match status" value="1"/>
</dbReference>
<gene>
    <name evidence="2" type="ORF">A1359_19140</name>
</gene>
<dbReference type="STRING" id="980561.A1359_19140"/>
<feature type="region of interest" description="Disordered" evidence="1">
    <location>
        <begin position="32"/>
        <end position="77"/>
    </location>
</feature>
<evidence type="ECO:0000313" key="3">
    <source>
        <dbReference type="Proteomes" id="UP000078476"/>
    </source>
</evidence>
<keyword evidence="3" id="KW-1185">Reference proteome</keyword>